<feature type="transmembrane region" description="Helical" evidence="7">
    <location>
        <begin position="129"/>
        <end position="152"/>
    </location>
</feature>
<dbReference type="PANTHER" id="PTHR30183">
    <property type="entry name" value="MOLYBDENUM TRANSPORT SYSTEM PERMEASE PROTEIN MODB"/>
    <property type="match status" value="1"/>
</dbReference>
<feature type="transmembrane region" description="Helical" evidence="7">
    <location>
        <begin position="487"/>
        <end position="505"/>
    </location>
</feature>
<dbReference type="EMBL" id="QEYD01000011">
    <property type="protein sequence ID" value="PWE27429.1"/>
    <property type="molecule type" value="Genomic_DNA"/>
</dbReference>
<dbReference type="GO" id="GO:0009611">
    <property type="term" value="P:response to wounding"/>
    <property type="evidence" value="ECO:0007669"/>
    <property type="project" value="InterPro"/>
</dbReference>
<comment type="subcellular location">
    <subcellularLocation>
        <location evidence="1">Cell membrane</location>
        <topology evidence="1">Multi-pass membrane protein</topology>
    </subcellularLocation>
</comment>
<evidence type="ECO:0000313" key="9">
    <source>
        <dbReference type="EMBL" id="PWE27429.1"/>
    </source>
</evidence>
<feature type="transmembrane region" description="Helical" evidence="7">
    <location>
        <begin position="280"/>
        <end position="303"/>
    </location>
</feature>
<evidence type="ECO:0000259" key="8">
    <source>
        <dbReference type="PROSITE" id="PS50928"/>
    </source>
</evidence>
<dbReference type="GO" id="GO:0055085">
    <property type="term" value="P:transmembrane transport"/>
    <property type="evidence" value="ECO:0007669"/>
    <property type="project" value="InterPro"/>
</dbReference>
<evidence type="ECO:0000256" key="2">
    <source>
        <dbReference type="ARBA" id="ARBA00022448"/>
    </source>
</evidence>
<evidence type="ECO:0000256" key="3">
    <source>
        <dbReference type="ARBA" id="ARBA00022475"/>
    </source>
</evidence>
<dbReference type="GO" id="GO:0004867">
    <property type="term" value="F:serine-type endopeptidase inhibitor activity"/>
    <property type="evidence" value="ECO:0007669"/>
    <property type="project" value="InterPro"/>
</dbReference>
<feature type="transmembrane region" description="Helical" evidence="7">
    <location>
        <begin position="188"/>
        <end position="210"/>
    </location>
</feature>
<keyword evidence="5 7" id="KW-1133">Transmembrane helix</keyword>
<dbReference type="PROSITE" id="PS50928">
    <property type="entry name" value="ABC_TM1"/>
    <property type="match status" value="1"/>
</dbReference>
<feature type="transmembrane region" description="Helical" evidence="7">
    <location>
        <begin position="444"/>
        <end position="467"/>
    </location>
</feature>
<feature type="transmembrane region" description="Helical" evidence="7">
    <location>
        <begin position="358"/>
        <end position="378"/>
    </location>
</feature>
<dbReference type="Gene3D" id="1.10.3720.10">
    <property type="entry name" value="MetI-like"/>
    <property type="match status" value="2"/>
</dbReference>
<dbReference type="AlphaFoldDB" id="A0A2U2C6F0"/>
<proteinExistence type="predicted"/>
<comment type="caution">
    <text evidence="9">The sequence shown here is derived from an EMBL/GenBank/DDBJ whole genome shotgun (WGS) entry which is preliminary data.</text>
</comment>
<keyword evidence="6 7" id="KW-0472">Membrane</keyword>
<dbReference type="GO" id="GO:0005886">
    <property type="term" value="C:plasma membrane"/>
    <property type="evidence" value="ECO:0007669"/>
    <property type="project" value="UniProtKB-SubCell"/>
</dbReference>
<evidence type="ECO:0000256" key="4">
    <source>
        <dbReference type="ARBA" id="ARBA00022692"/>
    </source>
</evidence>
<name>A0A2U2C6F0_9RHOB</name>
<dbReference type="CDD" id="cd06261">
    <property type="entry name" value="TM_PBP2"/>
    <property type="match status" value="2"/>
</dbReference>
<evidence type="ECO:0000256" key="7">
    <source>
        <dbReference type="SAM" id="Phobius"/>
    </source>
</evidence>
<reference evidence="9 10" key="1">
    <citation type="submission" date="2018-05" db="EMBL/GenBank/DDBJ databases">
        <title>Pararhodobacter marina sp. nov., isolated from deep-sea water of the Indian Ocean.</title>
        <authorList>
            <person name="Lai Q.Sr."/>
            <person name="Liu X."/>
            <person name="Shao Z."/>
        </authorList>
    </citation>
    <scope>NUCLEOTIDE SEQUENCE [LARGE SCALE GENOMIC DNA]</scope>
    <source>
        <strain evidence="9 10">CIC4N-9</strain>
    </source>
</reference>
<dbReference type="OrthoDB" id="7066776at2"/>
<dbReference type="PROSITE" id="PS00285">
    <property type="entry name" value="POTATO_INHIBITOR"/>
    <property type="match status" value="1"/>
</dbReference>
<feature type="transmembrane region" description="Helical" evidence="7">
    <location>
        <begin position="52"/>
        <end position="75"/>
    </location>
</feature>
<dbReference type="PANTHER" id="PTHR30183:SF9">
    <property type="entry name" value="THIAMINE TRANSPORT SYSTEM PERMEASE PROTEIN THIP"/>
    <property type="match status" value="1"/>
</dbReference>
<feature type="transmembrane region" description="Helical" evidence="7">
    <location>
        <begin position="236"/>
        <end position="259"/>
    </location>
</feature>
<evidence type="ECO:0000313" key="10">
    <source>
        <dbReference type="Proteomes" id="UP000244940"/>
    </source>
</evidence>
<feature type="transmembrane region" description="Helical" evidence="7">
    <location>
        <begin position="323"/>
        <end position="346"/>
    </location>
</feature>
<keyword evidence="2" id="KW-0813">Transport</keyword>
<sequence>MRWRAEPLWMKTGAALVAALLLALNLGALVAVALRAEHSAGWGGADWAALRFTLWQAALSALFSVALAIPVARALARRRFGGRRALIVLMGAPFILPVLVAVVGLLALLGRNGILNDLLGLVGLPRLQIYGLHGVVLAHVFLNLPLSVRLLLQGWARIPSEHLRLQAALGFGGLARFRLIEAPMLARILPGTLGVVFLICLTSFAVALTLGGGPRATTLELAIYQAFRFDFDLGRAALLAAVQAGVGLAALLLLARLALPEAGAVGMDRPAPAPPGGLARALDATAIGLAALFLLAPLTLVILRGLPYVAGLPPVIWWATGRSLLVAGASVLLLALFAGLLTAAALRRTWPEILGASALLASPLVIGTGLFLMVNPWIDPQRLALPVTALVNAAMALPFVLRALIPAARRAEADFARLSASLGLSPLAHWRLVLWPRLRRPAGFALGLGAALSLGDLGVIVLFAQTGSETLPMEMHRLLGAYRSGDSSGAAVLLLGLSLGAFVALERLIGGRDAEA</sequence>
<dbReference type="InterPro" id="IPR035906">
    <property type="entry name" value="MetI-like_sf"/>
</dbReference>
<keyword evidence="3" id="KW-1003">Cell membrane</keyword>
<dbReference type="InterPro" id="IPR000515">
    <property type="entry name" value="MetI-like"/>
</dbReference>
<dbReference type="InterPro" id="IPR000864">
    <property type="entry name" value="Prot_inh_pot1"/>
</dbReference>
<protein>
    <submittedName>
        <fullName evidence="9">Thiamine/thiamine pyrophosphate ABC transporter permease ThiP</fullName>
    </submittedName>
</protein>
<gene>
    <name evidence="9" type="ORF">C4N9_17390</name>
</gene>
<evidence type="ECO:0000256" key="1">
    <source>
        <dbReference type="ARBA" id="ARBA00004651"/>
    </source>
</evidence>
<evidence type="ECO:0000256" key="5">
    <source>
        <dbReference type="ARBA" id="ARBA00022989"/>
    </source>
</evidence>
<keyword evidence="4 7" id="KW-0812">Transmembrane</keyword>
<evidence type="ECO:0000256" key="6">
    <source>
        <dbReference type="ARBA" id="ARBA00023136"/>
    </source>
</evidence>
<feature type="domain" description="ABC transmembrane type-1" evidence="8">
    <location>
        <begin position="50"/>
        <end position="254"/>
    </location>
</feature>
<organism evidence="9 10">
    <name type="scientific">Pararhodobacter marinus</name>
    <dbReference type="NCBI Taxonomy" id="2184063"/>
    <lineage>
        <taxon>Bacteria</taxon>
        <taxon>Pseudomonadati</taxon>
        <taxon>Pseudomonadota</taxon>
        <taxon>Alphaproteobacteria</taxon>
        <taxon>Rhodobacterales</taxon>
        <taxon>Paracoccaceae</taxon>
        <taxon>Pararhodobacter</taxon>
    </lineage>
</organism>
<feature type="transmembrane region" description="Helical" evidence="7">
    <location>
        <begin position="384"/>
        <end position="405"/>
    </location>
</feature>
<accession>A0A2U2C6F0</accession>
<keyword evidence="10" id="KW-1185">Reference proteome</keyword>
<dbReference type="SUPFAM" id="SSF161098">
    <property type="entry name" value="MetI-like"/>
    <property type="match status" value="2"/>
</dbReference>
<feature type="transmembrane region" description="Helical" evidence="7">
    <location>
        <begin position="87"/>
        <end position="109"/>
    </location>
</feature>
<dbReference type="Proteomes" id="UP000244940">
    <property type="component" value="Unassembled WGS sequence"/>
</dbReference>